<keyword evidence="3" id="KW-1185">Reference proteome</keyword>
<organism evidence="2 3">
    <name type="scientific">Pleurodeles waltl</name>
    <name type="common">Iberian ribbed newt</name>
    <dbReference type="NCBI Taxonomy" id="8319"/>
    <lineage>
        <taxon>Eukaryota</taxon>
        <taxon>Metazoa</taxon>
        <taxon>Chordata</taxon>
        <taxon>Craniata</taxon>
        <taxon>Vertebrata</taxon>
        <taxon>Euteleostomi</taxon>
        <taxon>Amphibia</taxon>
        <taxon>Batrachia</taxon>
        <taxon>Caudata</taxon>
        <taxon>Salamandroidea</taxon>
        <taxon>Salamandridae</taxon>
        <taxon>Pleurodelinae</taxon>
        <taxon>Pleurodeles</taxon>
    </lineage>
</organism>
<feature type="region of interest" description="Disordered" evidence="1">
    <location>
        <begin position="28"/>
        <end position="112"/>
    </location>
</feature>
<comment type="caution">
    <text evidence="2">The sequence shown here is derived from an EMBL/GenBank/DDBJ whole genome shotgun (WGS) entry which is preliminary data.</text>
</comment>
<protein>
    <submittedName>
        <fullName evidence="2">Uncharacterized protein</fullName>
    </submittedName>
</protein>
<gene>
    <name evidence="2" type="ORF">NDU88_007187</name>
</gene>
<proteinExistence type="predicted"/>
<feature type="compositionally biased region" description="Basic and acidic residues" evidence="1">
    <location>
        <begin position="28"/>
        <end position="43"/>
    </location>
</feature>
<sequence length="112" mass="12266">MCSVTSNHSGDGVPCFHHHTDVCLKRQEGGNTDRRAPAREDRKTLKRSRYASVLQESPRYATPSRTLLKGSALRQPSAEYQPGAQETNVQHASAKACRSTSIASVAGARRQM</sequence>
<dbReference type="Proteomes" id="UP001066276">
    <property type="component" value="Chromosome 3_2"/>
</dbReference>
<evidence type="ECO:0000256" key="1">
    <source>
        <dbReference type="SAM" id="MobiDB-lite"/>
    </source>
</evidence>
<accession>A0AAV7U2A7</accession>
<evidence type="ECO:0000313" key="2">
    <source>
        <dbReference type="EMBL" id="KAJ1181988.1"/>
    </source>
</evidence>
<reference evidence="2" key="1">
    <citation type="journal article" date="2022" name="bioRxiv">
        <title>Sequencing and chromosome-scale assembly of the giantPleurodeles waltlgenome.</title>
        <authorList>
            <person name="Brown T."/>
            <person name="Elewa A."/>
            <person name="Iarovenko S."/>
            <person name="Subramanian E."/>
            <person name="Araus A.J."/>
            <person name="Petzold A."/>
            <person name="Susuki M."/>
            <person name="Suzuki K.-i.T."/>
            <person name="Hayashi T."/>
            <person name="Toyoda A."/>
            <person name="Oliveira C."/>
            <person name="Osipova E."/>
            <person name="Leigh N.D."/>
            <person name="Simon A."/>
            <person name="Yun M.H."/>
        </authorList>
    </citation>
    <scope>NUCLEOTIDE SEQUENCE</scope>
    <source>
        <strain evidence="2">20211129_DDA</strain>
        <tissue evidence="2">Liver</tissue>
    </source>
</reference>
<dbReference type="AlphaFoldDB" id="A0AAV7U2A7"/>
<dbReference type="EMBL" id="JANPWB010000006">
    <property type="protein sequence ID" value="KAJ1181988.1"/>
    <property type="molecule type" value="Genomic_DNA"/>
</dbReference>
<name>A0AAV7U2A7_PLEWA</name>
<evidence type="ECO:0000313" key="3">
    <source>
        <dbReference type="Proteomes" id="UP001066276"/>
    </source>
</evidence>